<dbReference type="InterPro" id="IPR049883">
    <property type="entry name" value="NOTCH1_EGF-like"/>
</dbReference>
<dbReference type="PANTHER" id="PTHR24034:SF204">
    <property type="entry name" value="ADHESION G PROTEIN-COUPLED RECEPTOR E1"/>
    <property type="match status" value="1"/>
</dbReference>
<evidence type="ECO:0000256" key="3">
    <source>
        <dbReference type="ARBA" id="ARBA00023157"/>
    </source>
</evidence>
<dbReference type="AlphaFoldDB" id="A0A443QS18"/>
<keyword evidence="6" id="KW-1185">Reference proteome</keyword>
<comment type="caution">
    <text evidence="5">The sequence shown here is derived from an EMBL/GenBank/DDBJ whole genome shotgun (WGS) entry which is preliminary data.</text>
</comment>
<dbReference type="Proteomes" id="UP000288716">
    <property type="component" value="Unassembled WGS sequence"/>
</dbReference>
<dbReference type="InterPro" id="IPR050751">
    <property type="entry name" value="ECM_structural_protein"/>
</dbReference>
<sequence length="182" mass="20299">TECVDIDECQKDASKYCDTCENKIGSFICGCKGGRELRNDGGQANCADINECLIDNTCKAEEICTNVSPGFRCTPTNCTAPYRREPHKPSSCFKDYSDKDKAKALMLHYHTFALKNNHTVPKTTGLPLYTIHIKDVNCKFTHKLEKVNEVDVEVSKTTKETWKLVEHGPESATLVLYSSLPG</sequence>
<evidence type="ECO:0000313" key="5">
    <source>
        <dbReference type="EMBL" id="RWS05817.1"/>
    </source>
</evidence>
<feature type="non-terminal residue" evidence="5">
    <location>
        <position position="1"/>
    </location>
</feature>
<dbReference type="SUPFAM" id="SSF57196">
    <property type="entry name" value="EGF/Laminin"/>
    <property type="match status" value="1"/>
</dbReference>
<proteinExistence type="predicted"/>
<name>A0A443QS18_9ACAR</name>
<accession>A0A443QS18</accession>
<evidence type="ECO:0000259" key="4">
    <source>
        <dbReference type="SMART" id="SM00179"/>
    </source>
</evidence>
<dbReference type="InterPro" id="IPR018097">
    <property type="entry name" value="EGF_Ca-bd_CS"/>
</dbReference>
<dbReference type="SMART" id="SM00179">
    <property type="entry name" value="EGF_CA"/>
    <property type="match status" value="2"/>
</dbReference>
<keyword evidence="3" id="KW-1015">Disulfide bond</keyword>
<dbReference type="OrthoDB" id="6490838at2759"/>
<dbReference type="EMBL" id="NCKV01052537">
    <property type="protein sequence ID" value="RWS05817.1"/>
    <property type="molecule type" value="Genomic_DNA"/>
</dbReference>
<keyword evidence="1" id="KW-0245">EGF-like domain</keyword>
<dbReference type="PANTHER" id="PTHR24034">
    <property type="entry name" value="EGF-LIKE DOMAIN-CONTAINING PROTEIN"/>
    <property type="match status" value="1"/>
</dbReference>
<dbReference type="PROSITE" id="PS01187">
    <property type="entry name" value="EGF_CA"/>
    <property type="match status" value="1"/>
</dbReference>
<evidence type="ECO:0000256" key="1">
    <source>
        <dbReference type="ARBA" id="ARBA00022536"/>
    </source>
</evidence>
<protein>
    <submittedName>
        <fullName evidence="5">EGF-containing fibulin-like extracellular matrix protein 1</fullName>
    </submittedName>
</protein>
<evidence type="ECO:0000256" key="2">
    <source>
        <dbReference type="ARBA" id="ARBA00022737"/>
    </source>
</evidence>
<dbReference type="InterPro" id="IPR001881">
    <property type="entry name" value="EGF-like_Ca-bd_dom"/>
</dbReference>
<evidence type="ECO:0000313" key="6">
    <source>
        <dbReference type="Proteomes" id="UP000288716"/>
    </source>
</evidence>
<feature type="domain" description="EGF-like calcium-binding" evidence="4">
    <location>
        <begin position="48"/>
        <end position="93"/>
    </location>
</feature>
<organism evidence="5 6">
    <name type="scientific">Leptotrombidium deliense</name>
    <dbReference type="NCBI Taxonomy" id="299467"/>
    <lineage>
        <taxon>Eukaryota</taxon>
        <taxon>Metazoa</taxon>
        <taxon>Ecdysozoa</taxon>
        <taxon>Arthropoda</taxon>
        <taxon>Chelicerata</taxon>
        <taxon>Arachnida</taxon>
        <taxon>Acari</taxon>
        <taxon>Acariformes</taxon>
        <taxon>Trombidiformes</taxon>
        <taxon>Prostigmata</taxon>
        <taxon>Anystina</taxon>
        <taxon>Parasitengona</taxon>
        <taxon>Trombiculoidea</taxon>
        <taxon>Trombiculidae</taxon>
        <taxon>Leptotrombidium</taxon>
    </lineage>
</organism>
<gene>
    <name evidence="5" type="ORF">B4U80_01459</name>
</gene>
<dbReference type="Gene3D" id="2.10.25.10">
    <property type="entry name" value="Laminin"/>
    <property type="match status" value="1"/>
</dbReference>
<feature type="non-terminal residue" evidence="5">
    <location>
        <position position="182"/>
    </location>
</feature>
<dbReference type="VEuPathDB" id="VectorBase:LDEU014206"/>
<keyword evidence="2" id="KW-0677">Repeat</keyword>
<dbReference type="GO" id="GO:0005509">
    <property type="term" value="F:calcium ion binding"/>
    <property type="evidence" value="ECO:0007669"/>
    <property type="project" value="InterPro"/>
</dbReference>
<dbReference type="STRING" id="299467.A0A443QS18"/>
<reference evidence="5 6" key="1">
    <citation type="journal article" date="2018" name="Gigascience">
        <title>Genomes of trombidid mites reveal novel predicted allergens and laterally-transferred genes associated with secondary metabolism.</title>
        <authorList>
            <person name="Dong X."/>
            <person name="Chaisiri K."/>
            <person name="Xia D."/>
            <person name="Armstrong S.D."/>
            <person name="Fang Y."/>
            <person name="Donnelly M.J."/>
            <person name="Kadowaki T."/>
            <person name="McGarry J.W."/>
            <person name="Darby A.C."/>
            <person name="Makepeace B.L."/>
        </authorList>
    </citation>
    <scope>NUCLEOTIDE SEQUENCE [LARGE SCALE GENOMIC DNA]</scope>
    <source>
        <strain evidence="5">UoL-UT</strain>
    </source>
</reference>
<feature type="domain" description="EGF-like calcium-binding" evidence="4">
    <location>
        <begin position="5"/>
        <end position="47"/>
    </location>
</feature>
<dbReference type="Pfam" id="PF07645">
    <property type="entry name" value="EGF_CA"/>
    <property type="match status" value="2"/>
</dbReference>